<dbReference type="AlphaFoldDB" id="A0A5D0TNB6"/>
<sequence>MEEEHKEAERQRQWEVAMERAEAAFREDCRAKILHKQLSCWQTAEALDAYLTAMRAKIETLPEEAEREAAWAWLDWAQDYRRRMDPLSVPPAMPAIPKLAHSDLERFLDGWSPYGSHVGRGWR</sequence>
<name>A0A5D0TNB6_9ACTN</name>
<dbReference type="EMBL" id="VSFF01000024">
    <property type="protein sequence ID" value="TYC07344.1"/>
    <property type="molecule type" value="Genomic_DNA"/>
</dbReference>
<dbReference type="OrthoDB" id="3989267at2"/>
<evidence type="ECO:0000313" key="1">
    <source>
        <dbReference type="EMBL" id="TYC07344.1"/>
    </source>
</evidence>
<dbReference type="Proteomes" id="UP000322634">
    <property type="component" value="Unassembled WGS sequence"/>
</dbReference>
<keyword evidence="2" id="KW-1185">Reference proteome</keyword>
<organism evidence="1 2">
    <name type="scientific">Actinomadura syzygii</name>
    <dbReference type="NCBI Taxonomy" id="1427538"/>
    <lineage>
        <taxon>Bacteria</taxon>
        <taxon>Bacillati</taxon>
        <taxon>Actinomycetota</taxon>
        <taxon>Actinomycetes</taxon>
        <taxon>Streptosporangiales</taxon>
        <taxon>Thermomonosporaceae</taxon>
        <taxon>Actinomadura</taxon>
    </lineage>
</organism>
<protein>
    <submittedName>
        <fullName evidence="1">Uncharacterized protein</fullName>
    </submittedName>
</protein>
<accession>A0A5D0TNB6</accession>
<gene>
    <name evidence="1" type="ORF">FXF65_43075</name>
</gene>
<reference evidence="1 2" key="1">
    <citation type="submission" date="2019-08" db="EMBL/GenBank/DDBJ databases">
        <title>Actinomadura sp. nov. CYP1-5 isolated from mountain soil.</title>
        <authorList>
            <person name="Songsumanus A."/>
            <person name="Kuncharoen N."/>
            <person name="Kudo T."/>
            <person name="Yuki M."/>
            <person name="Igarashi Y."/>
            <person name="Tanasupawat S."/>
        </authorList>
    </citation>
    <scope>NUCLEOTIDE SEQUENCE [LARGE SCALE GENOMIC DNA]</scope>
    <source>
        <strain evidence="1 2">GKU157</strain>
    </source>
</reference>
<proteinExistence type="predicted"/>
<comment type="caution">
    <text evidence="1">The sequence shown here is derived from an EMBL/GenBank/DDBJ whole genome shotgun (WGS) entry which is preliminary data.</text>
</comment>
<dbReference type="RefSeq" id="WP_148356273.1">
    <property type="nucleotide sequence ID" value="NZ_JBHSBF010000037.1"/>
</dbReference>
<evidence type="ECO:0000313" key="2">
    <source>
        <dbReference type="Proteomes" id="UP000322634"/>
    </source>
</evidence>